<sequence length="497" mass="55020">MGFTAKGKRDSNNNNESWGLGFFLVFFPDSEQEQSTPIDNIKNTTISNSFKSTIHSNTPPPSPPLTRRPAASSYPLLLSKAQSTISICALLVFLSLLFFTLSSFEPTTTPSSFSTRRHLSSSSNHPQSLPKPIYQNSPQRSPHALQGLGDLYRRGTRAMNDLTVGHVVESVTEQELRLFLRLFYKSPLSSKSDLLFIFPSPSHSSAFRSVIFQETESFFKLVNKTQLLKPPESASFDDEREFLNKEKEKGETIWGRGIRRENLTESTRARYGSVVGFVVDELDPENSLSGFLDHVPMSMRRWACYPMLLGRVRRNFKHVVLVDVKEVLLLGDPLSRIRNRSPESVQLLSTEAGGAHNANKQHGKRNAAKTQSGKPVNSAVVMGGARGVRRLSNAMLTEIVRVTTQHKKKNSVTESGLFNQLVGNEFILKNVNVVTSAESIPDLGSLTGLNSNSGSSPSLSNYTMLRRGNSNSDSTSIIMKHACGLEELNSSVYSDCL</sequence>
<evidence type="ECO:0000313" key="2">
    <source>
        <dbReference type="Proteomes" id="UP001062846"/>
    </source>
</evidence>
<comment type="caution">
    <text evidence="1">The sequence shown here is derived from an EMBL/GenBank/DDBJ whole genome shotgun (WGS) entry which is preliminary data.</text>
</comment>
<dbReference type="EMBL" id="CM046390">
    <property type="protein sequence ID" value="KAI8562280.1"/>
    <property type="molecule type" value="Genomic_DNA"/>
</dbReference>
<name>A0ACC0P9H5_RHOML</name>
<organism evidence="1 2">
    <name type="scientific">Rhododendron molle</name>
    <name type="common">Chinese azalea</name>
    <name type="synonym">Azalea mollis</name>
    <dbReference type="NCBI Taxonomy" id="49168"/>
    <lineage>
        <taxon>Eukaryota</taxon>
        <taxon>Viridiplantae</taxon>
        <taxon>Streptophyta</taxon>
        <taxon>Embryophyta</taxon>
        <taxon>Tracheophyta</taxon>
        <taxon>Spermatophyta</taxon>
        <taxon>Magnoliopsida</taxon>
        <taxon>eudicotyledons</taxon>
        <taxon>Gunneridae</taxon>
        <taxon>Pentapetalae</taxon>
        <taxon>asterids</taxon>
        <taxon>Ericales</taxon>
        <taxon>Ericaceae</taxon>
        <taxon>Ericoideae</taxon>
        <taxon>Rhodoreae</taxon>
        <taxon>Rhododendron</taxon>
    </lineage>
</organism>
<gene>
    <name evidence="1" type="ORF">RHMOL_Rhmol03G0022700</name>
</gene>
<keyword evidence="2" id="KW-1185">Reference proteome</keyword>
<reference evidence="1" key="1">
    <citation type="submission" date="2022-02" db="EMBL/GenBank/DDBJ databases">
        <title>Plant Genome Project.</title>
        <authorList>
            <person name="Zhang R.-G."/>
        </authorList>
    </citation>
    <scope>NUCLEOTIDE SEQUENCE</scope>
    <source>
        <strain evidence="1">AT1</strain>
    </source>
</reference>
<evidence type="ECO:0000313" key="1">
    <source>
        <dbReference type="EMBL" id="KAI8562280.1"/>
    </source>
</evidence>
<protein>
    <submittedName>
        <fullName evidence="1">Uncharacterized protein</fullName>
    </submittedName>
</protein>
<dbReference type="Proteomes" id="UP001062846">
    <property type="component" value="Chromosome 3"/>
</dbReference>
<accession>A0ACC0P9H5</accession>
<proteinExistence type="predicted"/>